<feature type="compositionally biased region" description="Basic residues" evidence="3">
    <location>
        <begin position="300"/>
        <end position="309"/>
    </location>
</feature>
<dbReference type="GO" id="GO:0071014">
    <property type="term" value="C:post-mRNA release spliceosomal complex"/>
    <property type="evidence" value="ECO:0007669"/>
    <property type="project" value="TreeGrafter"/>
</dbReference>
<name>A0A5J4UVL6_9EUKA</name>
<feature type="region of interest" description="Disordered" evidence="3">
    <location>
        <begin position="231"/>
        <end position="309"/>
    </location>
</feature>
<evidence type="ECO:0000313" key="4">
    <source>
        <dbReference type="EMBL" id="KAA6374333.1"/>
    </source>
</evidence>
<evidence type="ECO:0000256" key="1">
    <source>
        <dbReference type="ARBA" id="ARBA00005595"/>
    </source>
</evidence>
<dbReference type="GO" id="GO:0000398">
    <property type="term" value="P:mRNA splicing, via spliceosome"/>
    <property type="evidence" value="ECO:0007669"/>
    <property type="project" value="InterPro"/>
</dbReference>
<dbReference type="OrthoDB" id="360327at2759"/>
<dbReference type="InterPro" id="IPR007590">
    <property type="entry name" value="Saf4/Yju2"/>
</dbReference>
<keyword evidence="2" id="KW-0175">Coiled coil</keyword>
<dbReference type="PANTHER" id="PTHR12111">
    <property type="entry name" value="SPLICING FACTOR YJU2"/>
    <property type="match status" value="1"/>
</dbReference>
<comment type="caution">
    <text evidence="4">The sequence shown here is derived from an EMBL/GenBank/DDBJ whole genome shotgun (WGS) entry which is preliminary data.</text>
</comment>
<accession>A0A5J4UVL6</accession>
<dbReference type="Pfam" id="PF04502">
    <property type="entry name" value="Saf4_Yju2"/>
    <property type="match status" value="1"/>
</dbReference>
<dbReference type="Proteomes" id="UP000324800">
    <property type="component" value="Unassembled WGS sequence"/>
</dbReference>
<dbReference type="GO" id="GO:0005684">
    <property type="term" value="C:U2-type spliceosomal complex"/>
    <property type="evidence" value="ECO:0007669"/>
    <property type="project" value="TreeGrafter"/>
</dbReference>
<feature type="compositionally biased region" description="Polar residues" evidence="3">
    <location>
        <begin position="233"/>
        <end position="245"/>
    </location>
</feature>
<protein>
    <submittedName>
        <fullName evidence="4">Putative CWC16 protein</fullName>
    </submittedName>
</protein>
<feature type="coiled-coil region" evidence="2">
    <location>
        <begin position="149"/>
        <end position="183"/>
    </location>
</feature>
<sequence length="309" mass="36603">MAERKAINKYYPPEWEPRHGSLNTFHGQHPLRERAKKLKTEGILVIRFEMPFHMWCDKCNGFIAEGSRFNAEKKTVGHYYTTNILSFSMHCMSCSNPIEIRSDPQNQRYIVFKGGRKKTIEYEAKDAEVFSAASIEDRIKMKNDPLFALEHFQDDKKKAQDENERLQALYDINEDKKDTLEINELVRGQLRQLRREDKAARKTINLEKDAPLLPPTKEDEDELQRVIFRQKSNKAQQSSHQSLFQPKTFEKKKRKREDNEQIDNKTKEEQQKMNLSELCDYGNEEEIDEQFKEETSKLPSNKRRRLDDV</sequence>
<evidence type="ECO:0000256" key="3">
    <source>
        <dbReference type="SAM" id="MobiDB-lite"/>
    </source>
</evidence>
<comment type="similarity">
    <text evidence="1">Belongs to the CWC16 family.</text>
</comment>
<reference evidence="4 5" key="1">
    <citation type="submission" date="2019-03" db="EMBL/GenBank/DDBJ databases">
        <title>Single cell metagenomics reveals metabolic interactions within the superorganism composed of flagellate Streblomastix strix and complex community of Bacteroidetes bacteria on its surface.</title>
        <authorList>
            <person name="Treitli S.C."/>
            <person name="Kolisko M."/>
            <person name="Husnik F."/>
            <person name="Keeling P."/>
            <person name="Hampl V."/>
        </authorList>
    </citation>
    <scope>NUCLEOTIDE SEQUENCE [LARGE SCALE GENOMIC DNA]</scope>
    <source>
        <strain evidence="4">ST1C</strain>
    </source>
</reference>
<evidence type="ECO:0000313" key="5">
    <source>
        <dbReference type="Proteomes" id="UP000324800"/>
    </source>
</evidence>
<dbReference type="PANTHER" id="PTHR12111:SF2">
    <property type="entry name" value="SPLICING FACTOR YJU2B-RELATED"/>
    <property type="match status" value="1"/>
</dbReference>
<evidence type="ECO:0000256" key="2">
    <source>
        <dbReference type="SAM" id="Coils"/>
    </source>
</evidence>
<organism evidence="4 5">
    <name type="scientific">Streblomastix strix</name>
    <dbReference type="NCBI Taxonomy" id="222440"/>
    <lineage>
        <taxon>Eukaryota</taxon>
        <taxon>Metamonada</taxon>
        <taxon>Preaxostyla</taxon>
        <taxon>Oxymonadida</taxon>
        <taxon>Streblomastigidae</taxon>
        <taxon>Streblomastix</taxon>
    </lineage>
</organism>
<dbReference type="EMBL" id="SNRW01012058">
    <property type="protein sequence ID" value="KAA6374333.1"/>
    <property type="molecule type" value="Genomic_DNA"/>
</dbReference>
<feature type="compositionally biased region" description="Basic and acidic residues" evidence="3">
    <location>
        <begin position="256"/>
        <end position="271"/>
    </location>
</feature>
<gene>
    <name evidence="4" type="ORF">EZS28_030139</name>
</gene>
<dbReference type="AlphaFoldDB" id="A0A5J4UVL6"/>
<proteinExistence type="inferred from homology"/>